<dbReference type="InterPro" id="IPR050913">
    <property type="entry name" value="AP2/ERF_ERF"/>
</dbReference>
<name>A0A6A3C1X4_HIBSY</name>
<evidence type="ECO:0000256" key="1">
    <source>
        <dbReference type="ARBA" id="ARBA00004123"/>
    </source>
</evidence>
<dbReference type="Pfam" id="PF00847">
    <property type="entry name" value="AP2"/>
    <property type="match status" value="1"/>
</dbReference>
<dbReference type="InterPro" id="IPR022229">
    <property type="entry name" value="TPPII_Ig-like-2"/>
</dbReference>
<organism evidence="11 12">
    <name type="scientific">Hibiscus syriacus</name>
    <name type="common">Rose of Sharon</name>
    <dbReference type="NCBI Taxonomy" id="106335"/>
    <lineage>
        <taxon>Eukaryota</taxon>
        <taxon>Viridiplantae</taxon>
        <taxon>Streptophyta</taxon>
        <taxon>Embryophyta</taxon>
        <taxon>Tracheophyta</taxon>
        <taxon>Spermatophyta</taxon>
        <taxon>Magnoliopsida</taxon>
        <taxon>eudicotyledons</taxon>
        <taxon>Gunneridae</taxon>
        <taxon>Pentapetalae</taxon>
        <taxon>rosids</taxon>
        <taxon>malvids</taxon>
        <taxon>Malvales</taxon>
        <taxon>Malvaceae</taxon>
        <taxon>Malvoideae</taxon>
        <taxon>Hibiscus</taxon>
    </lineage>
</organism>
<dbReference type="PRINTS" id="PR00367">
    <property type="entry name" value="ETHRSPELEMNT"/>
</dbReference>
<gene>
    <name evidence="11" type="ORF">F3Y22_tig00015426pilonHSYRG00052</name>
</gene>
<evidence type="ECO:0000313" key="12">
    <source>
        <dbReference type="Proteomes" id="UP000436088"/>
    </source>
</evidence>
<comment type="function">
    <text evidence="9">Probably acts as a transcriptional activator. Binds to the GCC-box pathogenesis-related promoter element. May be involved in the regulation of gene expression by stress factors and by components of stress signal transduction pathways.</text>
</comment>
<dbReference type="SMART" id="SM00380">
    <property type="entry name" value="AP2"/>
    <property type="match status" value="1"/>
</dbReference>
<dbReference type="InterPro" id="IPR022398">
    <property type="entry name" value="Peptidase_S8_His-AS"/>
</dbReference>
<evidence type="ECO:0000256" key="4">
    <source>
        <dbReference type="ARBA" id="ARBA00023125"/>
    </source>
</evidence>
<dbReference type="EMBL" id="VEPZ02000611">
    <property type="protein sequence ID" value="KAE8721648.1"/>
    <property type="molecule type" value="Genomic_DNA"/>
</dbReference>
<dbReference type="SUPFAM" id="SSF52743">
    <property type="entry name" value="Subtilisin-like"/>
    <property type="match status" value="1"/>
</dbReference>
<keyword evidence="12" id="KW-1185">Reference proteome</keyword>
<evidence type="ECO:0000259" key="10">
    <source>
        <dbReference type="PROSITE" id="PS51032"/>
    </source>
</evidence>
<evidence type="ECO:0000256" key="9">
    <source>
        <dbReference type="ARBA" id="ARBA00037379"/>
    </source>
</evidence>
<dbReference type="CDD" id="cd00018">
    <property type="entry name" value="AP2"/>
    <property type="match status" value="1"/>
</dbReference>
<evidence type="ECO:0000256" key="5">
    <source>
        <dbReference type="ARBA" id="ARBA00023159"/>
    </source>
</evidence>
<keyword evidence="2" id="KW-0936">Ethylene signaling pathway</keyword>
<keyword evidence="4" id="KW-0238">DNA-binding</keyword>
<dbReference type="Proteomes" id="UP000436088">
    <property type="component" value="Unassembled WGS sequence"/>
</dbReference>
<evidence type="ECO:0000313" key="11">
    <source>
        <dbReference type="EMBL" id="KAE8721648.1"/>
    </source>
</evidence>
<evidence type="ECO:0000256" key="2">
    <source>
        <dbReference type="ARBA" id="ARBA00022745"/>
    </source>
</evidence>
<evidence type="ECO:0000256" key="7">
    <source>
        <dbReference type="ARBA" id="ARBA00023242"/>
    </source>
</evidence>
<dbReference type="GO" id="GO:0009873">
    <property type="term" value="P:ethylene-activated signaling pathway"/>
    <property type="evidence" value="ECO:0007669"/>
    <property type="project" value="UniProtKB-KW"/>
</dbReference>
<comment type="caution">
    <text evidence="11">The sequence shown here is derived from an EMBL/GenBank/DDBJ whole genome shotgun (WGS) entry which is preliminary data.</text>
</comment>
<evidence type="ECO:0000256" key="6">
    <source>
        <dbReference type="ARBA" id="ARBA00023163"/>
    </source>
</evidence>
<dbReference type="PROSITE" id="PS51032">
    <property type="entry name" value="AP2_ERF"/>
    <property type="match status" value="1"/>
</dbReference>
<dbReference type="AlphaFoldDB" id="A0A6A3C1X4"/>
<dbReference type="InterPro" id="IPR036852">
    <property type="entry name" value="Peptidase_S8/S53_dom_sf"/>
</dbReference>
<comment type="subcellular location">
    <subcellularLocation>
        <location evidence="1">Nucleus</location>
    </subcellularLocation>
</comment>
<dbReference type="Pfam" id="PF12580">
    <property type="entry name" value="TPPII"/>
    <property type="match status" value="1"/>
</dbReference>
<dbReference type="GO" id="GO:0006508">
    <property type="term" value="P:proteolysis"/>
    <property type="evidence" value="ECO:0007669"/>
    <property type="project" value="InterPro"/>
</dbReference>
<keyword evidence="3" id="KW-0805">Transcription regulation</keyword>
<dbReference type="Gene3D" id="3.30.730.10">
    <property type="entry name" value="AP2/ERF domain"/>
    <property type="match status" value="1"/>
</dbReference>
<evidence type="ECO:0000256" key="3">
    <source>
        <dbReference type="ARBA" id="ARBA00023015"/>
    </source>
</evidence>
<dbReference type="GO" id="GO:0005634">
    <property type="term" value="C:nucleus"/>
    <property type="evidence" value="ECO:0007669"/>
    <property type="project" value="UniProtKB-SubCell"/>
</dbReference>
<protein>
    <submittedName>
        <fullName evidence="11">Tripeptidyl-peptidase 2</fullName>
    </submittedName>
</protein>
<evidence type="ECO:0000256" key="8">
    <source>
        <dbReference type="ARBA" id="ARBA00024343"/>
    </source>
</evidence>
<dbReference type="Gene3D" id="3.40.50.200">
    <property type="entry name" value="Peptidase S8/S53 domain"/>
    <property type="match status" value="2"/>
</dbReference>
<dbReference type="InterPro" id="IPR016177">
    <property type="entry name" value="DNA-bd_dom_sf"/>
</dbReference>
<dbReference type="GO" id="GO:0003677">
    <property type="term" value="F:DNA binding"/>
    <property type="evidence" value="ECO:0007669"/>
    <property type="project" value="UniProtKB-KW"/>
</dbReference>
<dbReference type="Gene3D" id="2.20.25.690">
    <property type="match status" value="1"/>
</dbReference>
<accession>A0A6A3C1X4</accession>
<dbReference type="InterPro" id="IPR036955">
    <property type="entry name" value="AP2/ERF_dom_sf"/>
</dbReference>
<keyword evidence="5" id="KW-0010">Activator</keyword>
<proteinExistence type="inferred from homology"/>
<dbReference type="PANTHER" id="PTHR31194">
    <property type="entry name" value="SHN SHINE , DNA BINDING / TRANSCRIPTION FACTOR"/>
    <property type="match status" value="1"/>
</dbReference>
<reference evidence="11" key="1">
    <citation type="submission" date="2019-09" db="EMBL/GenBank/DDBJ databases">
        <title>Draft genome information of white flower Hibiscus syriacus.</title>
        <authorList>
            <person name="Kim Y.-M."/>
        </authorList>
    </citation>
    <scope>NUCLEOTIDE SEQUENCE [LARGE SCALE GENOMIC DNA]</scope>
    <source>
        <strain evidence="11">YM2019G1</strain>
    </source>
</reference>
<dbReference type="GO" id="GO:0003700">
    <property type="term" value="F:DNA-binding transcription factor activity"/>
    <property type="evidence" value="ECO:0007669"/>
    <property type="project" value="InterPro"/>
</dbReference>
<dbReference type="PROSITE" id="PS00137">
    <property type="entry name" value="SUBTILASE_HIS"/>
    <property type="match status" value="1"/>
</dbReference>
<dbReference type="InterPro" id="IPR000209">
    <property type="entry name" value="Peptidase_S8/S53_dom"/>
</dbReference>
<dbReference type="Pfam" id="PF00082">
    <property type="entry name" value="Peptidase_S8"/>
    <property type="match status" value="1"/>
</dbReference>
<keyword evidence="6" id="KW-0804">Transcription</keyword>
<keyword evidence="7" id="KW-0539">Nucleus</keyword>
<sequence length="773" mass="83641">MSYDDKGPVIDAVVWHDGEEWRVALDTQSLEDDPEAGKLAGFVPLTNYRIERKYGVFSKLDACTFVVNVYDEGNILSIVTDSSPHGTHVSGIAAAFHPQEPLLNGVAPGAQLISCKIGDSRLGSMETGTGLMRALIGAVEVVHEHRLIFVSSASNSGPALSTVGAPGGNSSSVIGVGAYVSPEMAAGAHSVVEPPAEGLEYTWSSRGPTADGNLGGEGIIVSPYTVRKALENTSIPVGGLPEDKLTTNPNHYNKAKGCNKSATTNFLLKDVIPSREEEEKQEEELVGLSGAIVADLPCTMQIGFEAPIRIEAEALLASEKLAPAAVSNKRVYAMGDCYPKSSKLAKGEYTLQLYLRHDNAQYLEKMKQLVPFLERNLEEKDVIILNFFSEPDGPVTGNGTFKSSVLVPGKKEAFYLSPPNHDKIPKDNFKQISSHVILDMDSDAFLQFEVLGIGGLLGDADSKLLGSFSVSSGPGPPILAELKAIQVGLSLFNWEADSLAKSGIGINNPAQILVCILHVEVEKASDLSVTEDTKDLDQTGGQSGMGSDIESDLFEENFKELTKWVFSQWIIQVAALAWKWRRNKRWVGKKWSNKTPQQPPGWAALGGYRGVRQRPFGRWVAEIKDTIQKIRVWLGTFDTVEEAARAYDEAACLLRGANTRTDFWPCSSSSSTLNPTLSLSSKISDRLLQRIKANKYNPCSPSPPPPVSINNNAINVLEDLSNDEIFNAMSVVDNEDGAGALDFEFLDAIGIESSCSSFQFVEELQVPNANNGC</sequence>
<dbReference type="InterPro" id="IPR001471">
    <property type="entry name" value="AP2/ERF_dom"/>
</dbReference>
<dbReference type="PANTHER" id="PTHR31194:SF197">
    <property type="entry name" value="OS12G0582900 PROTEIN"/>
    <property type="match status" value="1"/>
</dbReference>
<dbReference type="FunFam" id="3.30.730.10:FF:000005">
    <property type="entry name" value="ethylene-responsive transcription factor RAP2-11"/>
    <property type="match status" value="1"/>
</dbReference>
<feature type="domain" description="AP2/ERF" evidence="10">
    <location>
        <begin position="607"/>
        <end position="664"/>
    </location>
</feature>
<dbReference type="GO" id="GO:0004252">
    <property type="term" value="F:serine-type endopeptidase activity"/>
    <property type="evidence" value="ECO:0007669"/>
    <property type="project" value="InterPro"/>
</dbReference>
<comment type="similarity">
    <text evidence="8">Belongs to the AP2/ERF transcription factor family. ERF subfamily.</text>
</comment>
<dbReference type="SUPFAM" id="SSF54171">
    <property type="entry name" value="DNA-binding domain"/>
    <property type="match status" value="1"/>
</dbReference>